<protein>
    <recommendedName>
        <fullName evidence="9">Desmin</fullName>
    </recommendedName>
</protein>
<dbReference type="Ensembl" id="ENSSFOT00015060424.1">
    <property type="protein sequence ID" value="ENSSFOP00015075772.1"/>
    <property type="gene ID" value="ENSSFOG00015012984.2"/>
</dbReference>
<accession>A0A8C9WK10</accession>
<feature type="coiled-coil region" evidence="11">
    <location>
        <begin position="333"/>
        <end position="367"/>
    </location>
</feature>
<dbReference type="GO" id="GO:0042383">
    <property type="term" value="C:sarcolemma"/>
    <property type="evidence" value="ECO:0007669"/>
    <property type="project" value="UniProtKB-SubCell"/>
</dbReference>
<dbReference type="Gene3D" id="1.20.5.170">
    <property type="match status" value="1"/>
</dbReference>
<feature type="coiled-coil region" evidence="11">
    <location>
        <begin position="98"/>
        <end position="260"/>
    </location>
</feature>
<evidence type="ECO:0000256" key="4">
    <source>
        <dbReference type="ARBA" id="ARBA00022490"/>
    </source>
</evidence>
<reference evidence="14 15" key="1">
    <citation type="submission" date="2019-04" db="EMBL/GenBank/DDBJ databases">
        <authorList>
            <consortium name="Wellcome Sanger Institute Data Sharing"/>
        </authorList>
    </citation>
    <scope>NUCLEOTIDE SEQUENCE [LARGE SCALE GENOMIC DNA]</scope>
</reference>
<dbReference type="GO" id="GO:0030018">
    <property type="term" value="C:Z disc"/>
    <property type="evidence" value="ECO:0007669"/>
    <property type="project" value="UniProtKB-SubCell"/>
</dbReference>
<dbReference type="InterPro" id="IPR039008">
    <property type="entry name" value="IF_rod_dom"/>
</dbReference>
<organism evidence="14 15">
    <name type="scientific">Scleropages formosus</name>
    <name type="common">Asian bonytongue</name>
    <name type="synonym">Osteoglossum formosum</name>
    <dbReference type="NCBI Taxonomy" id="113540"/>
    <lineage>
        <taxon>Eukaryota</taxon>
        <taxon>Metazoa</taxon>
        <taxon>Chordata</taxon>
        <taxon>Craniata</taxon>
        <taxon>Vertebrata</taxon>
        <taxon>Euteleostomi</taxon>
        <taxon>Actinopterygii</taxon>
        <taxon>Neopterygii</taxon>
        <taxon>Teleostei</taxon>
        <taxon>Osteoglossocephala</taxon>
        <taxon>Osteoglossomorpha</taxon>
        <taxon>Osteoglossiformes</taxon>
        <taxon>Osteoglossidae</taxon>
        <taxon>Scleropages</taxon>
    </lineage>
</organism>
<keyword evidence="8" id="KW-0514">Muscle protein</keyword>
<dbReference type="Pfam" id="PF04732">
    <property type="entry name" value="Filament_head"/>
    <property type="match status" value="1"/>
</dbReference>
<dbReference type="GO" id="GO:0005911">
    <property type="term" value="C:cell-cell junction"/>
    <property type="evidence" value="ECO:0007669"/>
    <property type="project" value="TreeGrafter"/>
</dbReference>
<dbReference type="Gene3D" id="1.20.5.500">
    <property type="entry name" value="Single helix bin"/>
    <property type="match status" value="1"/>
</dbReference>
<dbReference type="Proteomes" id="UP000694397">
    <property type="component" value="Chromosome 12"/>
</dbReference>
<dbReference type="InterPro" id="IPR018039">
    <property type="entry name" value="IF_conserved"/>
</dbReference>
<comment type="subcellular location">
    <subcellularLocation>
        <location evidence="1">Cell membrane</location>
        <location evidence="1">Sarcolemma</location>
    </subcellularLocation>
    <subcellularLocation>
        <location evidence="2">Cytoplasm</location>
        <location evidence="2">Myofibril</location>
        <location evidence="2">Sarcomere</location>
        <location evidence="2">Z line</location>
    </subcellularLocation>
</comment>
<dbReference type="SUPFAM" id="SSF64593">
    <property type="entry name" value="Intermediate filament protein, coiled coil region"/>
    <property type="match status" value="2"/>
</dbReference>
<dbReference type="Gene3D" id="1.20.5.1160">
    <property type="entry name" value="Vasodilator-stimulated phosphoprotein"/>
    <property type="match status" value="1"/>
</dbReference>
<comment type="similarity">
    <text evidence="10">Belongs to the intermediate filament family.</text>
</comment>
<sequence length="427" mass="49239">MSRSYSSSSQSTSSYRRTFGSGLGMSPSIPRAAYSGRGSSGSHLASRVYEVTKTSSPIYSSYRSSSGYGLPSSRYVGLGETLDFSLAEAMNQDFLATRTNEKAELQHLNDRFANYIEKVRFLEQQNQVLVVEIERLRSREPTRVAEIYEEEMRELRRQIEALTNQRTRVEVERDNLADDLQKLKLRLQEEIHLKEEAENNLAAFRADVDAATLARLDLERRIETLQEEIAFLKKIHEEEIRELQAQMQETQVQIQMDMSKPDLTAALRDIRAQYEGIAAKNIVWNQVKANNDALRQAKQETMDFPLLLLICRSFNESLMRQMREMEDRMGREAGGYQDTISRLEAEIANMKDEMARHLREYQDLLNVKMALDVEIATYRKLLEGEEKTSPEQRSSEMHSKKTVLIKTIETRDGEVVSESTQHQQDIM</sequence>
<feature type="region of interest" description="Disordered" evidence="12">
    <location>
        <begin position="1"/>
        <end position="22"/>
    </location>
</feature>
<keyword evidence="4" id="KW-0963">Cytoplasm</keyword>
<dbReference type="GO" id="GO:0005200">
    <property type="term" value="F:structural constituent of cytoskeleton"/>
    <property type="evidence" value="ECO:0007669"/>
    <property type="project" value="TreeGrafter"/>
</dbReference>
<evidence type="ECO:0000256" key="8">
    <source>
        <dbReference type="ARBA" id="ARBA00023179"/>
    </source>
</evidence>
<evidence type="ECO:0000256" key="6">
    <source>
        <dbReference type="ARBA" id="ARBA00023054"/>
    </source>
</evidence>
<dbReference type="GeneTree" id="ENSGT00940000155522"/>
<feature type="region of interest" description="Disordered" evidence="12">
    <location>
        <begin position="385"/>
        <end position="404"/>
    </location>
</feature>
<dbReference type="PROSITE" id="PS51842">
    <property type="entry name" value="IF_ROD_2"/>
    <property type="match status" value="1"/>
</dbReference>
<evidence type="ECO:0000256" key="9">
    <source>
        <dbReference type="ARBA" id="ARBA00040601"/>
    </source>
</evidence>
<evidence type="ECO:0000256" key="11">
    <source>
        <dbReference type="SAM" id="Coils"/>
    </source>
</evidence>
<dbReference type="GO" id="GO:0060538">
    <property type="term" value="P:skeletal muscle organ development"/>
    <property type="evidence" value="ECO:0007669"/>
    <property type="project" value="TreeGrafter"/>
</dbReference>
<reference evidence="14" key="3">
    <citation type="submission" date="2025-09" db="UniProtKB">
        <authorList>
            <consortium name="Ensembl"/>
        </authorList>
    </citation>
    <scope>IDENTIFICATION</scope>
</reference>
<gene>
    <name evidence="14" type="primary">DES</name>
    <name evidence="14" type="synonym">desmb</name>
</gene>
<dbReference type="PANTHER" id="PTHR45652:SF2">
    <property type="entry name" value="DESMIN"/>
    <property type="match status" value="1"/>
</dbReference>
<name>A0A8C9WK10_SCLFO</name>
<feature type="compositionally biased region" description="Low complexity" evidence="12">
    <location>
        <begin position="1"/>
        <end position="18"/>
    </location>
</feature>
<feature type="compositionally biased region" description="Basic and acidic residues" evidence="12">
    <location>
        <begin position="385"/>
        <end position="399"/>
    </location>
</feature>
<keyword evidence="3" id="KW-1003">Cell membrane</keyword>
<feature type="domain" description="IF rod" evidence="13">
    <location>
        <begin position="101"/>
        <end position="389"/>
    </location>
</feature>
<evidence type="ECO:0000313" key="15">
    <source>
        <dbReference type="Proteomes" id="UP000694397"/>
    </source>
</evidence>
<evidence type="ECO:0000259" key="13">
    <source>
        <dbReference type="PROSITE" id="PS51842"/>
    </source>
</evidence>
<evidence type="ECO:0000256" key="10">
    <source>
        <dbReference type="RuleBase" id="RU000685"/>
    </source>
</evidence>
<dbReference type="GO" id="GO:0045109">
    <property type="term" value="P:intermediate filament organization"/>
    <property type="evidence" value="ECO:0007669"/>
    <property type="project" value="TreeGrafter"/>
</dbReference>
<dbReference type="Pfam" id="PF00038">
    <property type="entry name" value="Filament"/>
    <property type="match status" value="1"/>
</dbReference>
<dbReference type="InterPro" id="IPR006821">
    <property type="entry name" value="Intermed_filament_DNA-bd"/>
</dbReference>
<evidence type="ECO:0000256" key="3">
    <source>
        <dbReference type="ARBA" id="ARBA00022475"/>
    </source>
</evidence>
<proteinExistence type="inferred from homology"/>
<dbReference type="PROSITE" id="PS00226">
    <property type="entry name" value="IF_ROD_1"/>
    <property type="match status" value="1"/>
</dbReference>
<dbReference type="SMART" id="SM01391">
    <property type="entry name" value="Filament"/>
    <property type="match status" value="1"/>
</dbReference>
<evidence type="ECO:0000256" key="12">
    <source>
        <dbReference type="SAM" id="MobiDB-lite"/>
    </source>
</evidence>
<evidence type="ECO:0000313" key="14">
    <source>
        <dbReference type="Ensembl" id="ENSSFOP00015075772.1"/>
    </source>
</evidence>
<dbReference type="InterPro" id="IPR050405">
    <property type="entry name" value="Intermediate_filament"/>
</dbReference>
<reference evidence="14" key="2">
    <citation type="submission" date="2025-08" db="UniProtKB">
        <authorList>
            <consortium name="Ensembl"/>
        </authorList>
    </citation>
    <scope>IDENTIFICATION</scope>
</reference>
<evidence type="ECO:0000256" key="2">
    <source>
        <dbReference type="ARBA" id="ARBA00004216"/>
    </source>
</evidence>
<keyword evidence="5 10" id="KW-0403">Intermediate filament</keyword>
<dbReference type="AlphaFoldDB" id="A0A8C9WK10"/>
<dbReference type="FunFam" id="1.20.5.170:FF:000002">
    <property type="entry name" value="Type I keratin KA11"/>
    <property type="match status" value="1"/>
</dbReference>
<evidence type="ECO:0000256" key="5">
    <source>
        <dbReference type="ARBA" id="ARBA00022754"/>
    </source>
</evidence>
<evidence type="ECO:0000256" key="1">
    <source>
        <dbReference type="ARBA" id="ARBA00004135"/>
    </source>
</evidence>
<keyword evidence="6 11" id="KW-0175">Coiled coil</keyword>
<dbReference type="FunFam" id="1.20.5.1160:FF:000001">
    <property type="entry name" value="Keratin type II"/>
    <property type="match status" value="1"/>
</dbReference>
<keyword evidence="7" id="KW-0472">Membrane</keyword>
<dbReference type="GO" id="GO:0005882">
    <property type="term" value="C:intermediate filament"/>
    <property type="evidence" value="ECO:0007669"/>
    <property type="project" value="UniProtKB-KW"/>
</dbReference>
<dbReference type="PANTHER" id="PTHR45652">
    <property type="entry name" value="GLIAL FIBRILLARY ACIDIC PROTEIN"/>
    <property type="match status" value="1"/>
</dbReference>
<evidence type="ECO:0000256" key="7">
    <source>
        <dbReference type="ARBA" id="ARBA00023136"/>
    </source>
</evidence>
<keyword evidence="15" id="KW-1185">Reference proteome</keyword>